<sequence length="240" mass="27372">MNDRPGNGWLPYVAPIFAFLLLVEISSRISDRYALAMLVLRIAIPLGLIVYFRFRGAYTELRLRLTSMTAVDVVVGIALAGLWIAPYVLLPQLRPEGDEHGFDPSLAGAAMIPLVLSLRMLGYAVVTPLMEELFMRSFLMRYADAYDTEKDFRDLPMARFSWRSFTVVVVVFLATHMMWEWWVMLPWAVLTNLWFYFRKDLFSLVVVHAATNASILLAAIFLEDVFSDGDGGTLPLWFFV</sequence>
<dbReference type="OrthoDB" id="9787923at2"/>
<keyword evidence="1" id="KW-1133">Transmembrane helix</keyword>
<protein>
    <submittedName>
        <fullName evidence="3">CAAX amino terminal protease self-immunity</fullName>
    </submittedName>
</protein>
<dbReference type="KEGG" id="rul:UC8_01870"/>
<keyword evidence="1" id="KW-0472">Membrane</keyword>
<dbReference type="GO" id="GO:0004175">
    <property type="term" value="F:endopeptidase activity"/>
    <property type="evidence" value="ECO:0007669"/>
    <property type="project" value="UniProtKB-ARBA"/>
</dbReference>
<feature type="transmembrane region" description="Helical" evidence="1">
    <location>
        <begin position="65"/>
        <end position="85"/>
    </location>
</feature>
<evidence type="ECO:0000313" key="4">
    <source>
        <dbReference type="Proteomes" id="UP000325286"/>
    </source>
</evidence>
<gene>
    <name evidence="3" type="ORF">UC8_01870</name>
</gene>
<dbReference type="EMBL" id="CP042914">
    <property type="protein sequence ID" value="QEG38232.1"/>
    <property type="molecule type" value="Genomic_DNA"/>
</dbReference>
<dbReference type="GO" id="GO:0080120">
    <property type="term" value="P:CAAX-box protein maturation"/>
    <property type="evidence" value="ECO:0007669"/>
    <property type="project" value="UniProtKB-ARBA"/>
</dbReference>
<keyword evidence="3" id="KW-0645">Protease</keyword>
<dbReference type="NCBIfam" id="TIGR03008">
    <property type="entry name" value="pepcterm_CAAX"/>
    <property type="match status" value="1"/>
</dbReference>
<feature type="transmembrane region" description="Helical" evidence="1">
    <location>
        <begin position="105"/>
        <end position="126"/>
    </location>
</feature>
<evidence type="ECO:0000259" key="2">
    <source>
        <dbReference type="Pfam" id="PF02517"/>
    </source>
</evidence>
<dbReference type="InterPro" id="IPR003675">
    <property type="entry name" value="Rce1/LyrA-like_dom"/>
</dbReference>
<feature type="transmembrane region" description="Helical" evidence="1">
    <location>
        <begin position="33"/>
        <end position="53"/>
    </location>
</feature>
<keyword evidence="1" id="KW-0812">Transmembrane</keyword>
<dbReference type="GO" id="GO:0006508">
    <property type="term" value="P:proteolysis"/>
    <property type="evidence" value="ECO:0007669"/>
    <property type="project" value="UniProtKB-KW"/>
</dbReference>
<feature type="transmembrane region" description="Helical" evidence="1">
    <location>
        <begin position="9"/>
        <end position="27"/>
    </location>
</feature>
<dbReference type="Pfam" id="PF02517">
    <property type="entry name" value="Rce1-like"/>
    <property type="match status" value="1"/>
</dbReference>
<feature type="transmembrane region" description="Helical" evidence="1">
    <location>
        <begin position="160"/>
        <end position="181"/>
    </location>
</feature>
<accession>A0A5B9QKG1</accession>
<feature type="domain" description="CAAX prenyl protease 2/Lysostaphin resistance protein A-like" evidence="2">
    <location>
        <begin position="117"/>
        <end position="213"/>
    </location>
</feature>
<dbReference type="Proteomes" id="UP000325286">
    <property type="component" value="Chromosome"/>
</dbReference>
<evidence type="ECO:0000256" key="1">
    <source>
        <dbReference type="SAM" id="Phobius"/>
    </source>
</evidence>
<reference evidence="3 4" key="1">
    <citation type="submission" date="2019-08" db="EMBL/GenBank/DDBJ databases">
        <title>Deep-cultivation of Planctomycetes and their phenomic and genomic characterization uncovers novel biology.</title>
        <authorList>
            <person name="Wiegand S."/>
            <person name="Jogler M."/>
            <person name="Boedeker C."/>
            <person name="Pinto D."/>
            <person name="Vollmers J."/>
            <person name="Rivas-Marin E."/>
            <person name="Kohn T."/>
            <person name="Peeters S.H."/>
            <person name="Heuer A."/>
            <person name="Rast P."/>
            <person name="Oberbeckmann S."/>
            <person name="Bunk B."/>
            <person name="Jeske O."/>
            <person name="Meyerdierks A."/>
            <person name="Storesund J.E."/>
            <person name="Kallscheuer N."/>
            <person name="Luecker S."/>
            <person name="Lage O.M."/>
            <person name="Pohl T."/>
            <person name="Merkel B.J."/>
            <person name="Hornburger P."/>
            <person name="Mueller R.-W."/>
            <person name="Bruemmer F."/>
            <person name="Labrenz M."/>
            <person name="Spormann A.M."/>
            <person name="Op den Camp H."/>
            <person name="Overmann J."/>
            <person name="Amann R."/>
            <person name="Jetten M.S.M."/>
            <person name="Mascher T."/>
            <person name="Medema M.H."/>
            <person name="Devos D.P."/>
            <person name="Kaster A.-K."/>
            <person name="Ovreas L."/>
            <person name="Rohde M."/>
            <person name="Galperin M.Y."/>
            <person name="Jogler C."/>
        </authorList>
    </citation>
    <scope>NUCLEOTIDE SEQUENCE [LARGE SCALE GENOMIC DNA]</scope>
    <source>
        <strain evidence="3 4">UC8</strain>
    </source>
</reference>
<dbReference type="AlphaFoldDB" id="A0A5B9QKG1"/>
<organism evidence="3 4">
    <name type="scientific">Roseimaritima ulvae</name>
    <dbReference type="NCBI Taxonomy" id="980254"/>
    <lineage>
        <taxon>Bacteria</taxon>
        <taxon>Pseudomonadati</taxon>
        <taxon>Planctomycetota</taxon>
        <taxon>Planctomycetia</taxon>
        <taxon>Pirellulales</taxon>
        <taxon>Pirellulaceae</taxon>
        <taxon>Roseimaritima</taxon>
    </lineage>
</organism>
<proteinExistence type="predicted"/>
<keyword evidence="4" id="KW-1185">Reference proteome</keyword>
<keyword evidence="3" id="KW-0378">Hydrolase</keyword>
<dbReference type="InterPro" id="IPR014346">
    <property type="entry name" value="Prenyl_protease-related"/>
</dbReference>
<dbReference type="RefSeq" id="WP_068134820.1">
    <property type="nucleotide sequence ID" value="NZ_CP042914.1"/>
</dbReference>
<name>A0A5B9QKG1_9BACT</name>
<evidence type="ECO:0000313" key="3">
    <source>
        <dbReference type="EMBL" id="QEG38232.1"/>
    </source>
</evidence>
<feature type="transmembrane region" description="Helical" evidence="1">
    <location>
        <begin position="201"/>
        <end position="222"/>
    </location>
</feature>